<dbReference type="PANTHER" id="PTHR15503:SF42">
    <property type="entry name" value="ZINC FINGER, CCHC-TYPE, RETROTRANSPOSON GAG DOMAIN, ASPARTIC PEPTIDASE DOMAIN PROTEIN-RELATED"/>
    <property type="match status" value="1"/>
</dbReference>
<evidence type="ECO:0000256" key="1">
    <source>
        <dbReference type="SAM" id="MobiDB-lite"/>
    </source>
</evidence>
<protein>
    <submittedName>
        <fullName evidence="3">Uncharacterized protein</fullName>
    </submittedName>
</protein>
<sequence length="276" mass="30737">MGGIRTAEASREALSRGGRSEPLQVRGVPSNDSAVTPQITCGYCGKPNYSENECWRKFGKCLFCGSAEHQVASCPKAPKTGGNIQRSEKSTSKQTSAGGNRPKVPIRVYALDHQQIPDATEVVEDLKSSKLPYALEVRTPTRNQSLIANLVYRDCEIWIGEWKLMVDLIGLAIKGYDVILGMDWLAHYKAQLNCKTKIEELYIPGRENLEIECKSDKVKLEDMSVVKEFPDVFPEELESLPLEMNITFKIDVTPGVAPISKASYRMALVELKELKL</sequence>
<dbReference type="OrthoDB" id="1751327at2759"/>
<dbReference type="Proteomes" id="UP001652660">
    <property type="component" value="Chromosome 3c"/>
</dbReference>
<dbReference type="GeneID" id="113735795"/>
<keyword evidence="2" id="KW-1185">Reference proteome</keyword>
<dbReference type="SUPFAM" id="SSF57756">
    <property type="entry name" value="Retrovirus zinc finger-like domains"/>
    <property type="match status" value="1"/>
</dbReference>
<dbReference type="InterPro" id="IPR032567">
    <property type="entry name" value="RTL1-rel"/>
</dbReference>
<dbReference type="RefSeq" id="XP_027118581.2">
    <property type="nucleotide sequence ID" value="XM_027262780.2"/>
</dbReference>
<accession>A0A6P6WV81</accession>
<feature type="region of interest" description="Disordered" evidence="1">
    <location>
        <begin position="74"/>
        <end position="102"/>
    </location>
</feature>
<dbReference type="Pfam" id="PF08284">
    <property type="entry name" value="RVP_2"/>
    <property type="match status" value="1"/>
</dbReference>
<organism evidence="2 3">
    <name type="scientific">Coffea arabica</name>
    <name type="common">Arabian coffee</name>
    <dbReference type="NCBI Taxonomy" id="13443"/>
    <lineage>
        <taxon>Eukaryota</taxon>
        <taxon>Viridiplantae</taxon>
        <taxon>Streptophyta</taxon>
        <taxon>Embryophyta</taxon>
        <taxon>Tracheophyta</taxon>
        <taxon>Spermatophyta</taxon>
        <taxon>Magnoliopsida</taxon>
        <taxon>eudicotyledons</taxon>
        <taxon>Gunneridae</taxon>
        <taxon>Pentapetalae</taxon>
        <taxon>asterids</taxon>
        <taxon>lamiids</taxon>
        <taxon>Gentianales</taxon>
        <taxon>Rubiaceae</taxon>
        <taxon>Ixoroideae</taxon>
        <taxon>Gardenieae complex</taxon>
        <taxon>Bertiereae - Coffeeae clade</taxon>
        <taxon>Coffeeae</taxon>
        <taxon>Coffea</taxon>
    </lineage>
</organism>
<evidence type="ECO:0000313" key="3">
    <source>
        <dbReference type="RefSeq" id="XP_027118581.2"/>
    </source>
</evidence>
<dbReference type="InterPro" id="IPR021109">
    <property type="entry name" value="Peptidase_aspartic_dom_sf"/>
</dbReference>
<gene>
    <name evidence="3" type="primary">LOC113735795</name>
</gene>
<dbReference type="Gene3D" id="4.10.60.10">
    <property type="entry name" value="Zinc finger, CCHC-type"/>
    <property type="match status" value="1"/>
</dbReference>
<dbReference type="PANTHER" id="PTHR15503">
    <property type="entry name" value="LDOC1 RELATED"/>
    <property type="match status" value="1"/>
</dbReference>
<dbReference type="Gene3D" id="2.40.70.10">
    <property type="entry name" value="Acid Proteases"/>
    <property type="match status" value="1"/>
</dbReference>
<dbReference type="AlphaFoldDB" id="A0A6P6WV81"/>
<reference evidence="2" key="1">
    <citation type="journal article" date="2025" name="Foods">
        <title>Unveiling the Microbial Signatures of Arabica Coffee Cherries: Insights into Ripeness Specific Diversity, Functional Traits, and Implications for Quality and Safety.</title>
        <authorList>
            <consortium name="RefSeq"/>
            <person name="Tenea G.N."/>
            <person name="Cifuentes V."/>
            <person name="Reyes P."/>
            <person name="Cevallos-Vallejos M."/>
        </authorList>
    </citation>
    <scope>NUCLEOTIDE SEQUENCE [LARGE SCALE GENOMIC DNA]</scope>
</reference>
<proteinExistence type="predicted"/>
<evidence type="ECO:0000313" key="2">
    <source>
        <dbReference type="Proteomes" id="UP001652660"/>
    </source>
</evidence>
<dbReference type="GO" id="GO:0003676">
    <property type="term" value="F:nucleic acid binding"/>
    <property type="evidence" value="ECO:0007669"/>
    <property type="project" value="InterPro"/>
</dbReference>
<dbReference type="InterPro" id="IPR036875">
    <property type="entry name" value="Znf_CCHC_sf"/>
</dbReference>
<dbReference type="GO" id="GO:0008270">
    <property type="term" value="F:zinc ion binding"/>
    <property type="evidence" value="ECO:0007669"/>
    <property type="project" value="InterPro"/>
</dbReference>
<reference evidence="3" key="2">
    <citation type="submission" date="2025-08" db="UniProtKB">
        <authorList>
            <consortium name="RefSeq"/>
        </authorList>
    </citation>
    <scope>IDENTIFICATION</scope>
    <source>
        <tissue evidence="3">Leaves</tissue>
    </source>
</reference>
<name>A0A6P6WV81_COFAR</name>
<feature type="region of interest" description="Disordered" evidence="1">
    <location>
        <begin position="1"/>
        <end position="31"/>
    </location>
</feature>